<accession>A0ABW0HMR3</accession>
<dbReference type="Proteomes" id="UP001596113">
    <property type="component" value="Unassembled WGS sequence"/>
</dbReference>
<keyword evidence="2" id="KW-1185">Reference proteome</keyword>
<proteinExistence type="predicted"/>
<reference evidence="2" key="1">
    <citation type="journal article" date="2019" name="Int. J. Syst. Evol. Microbiol.">
        <title>The Global Catalogue of Microorganisms (GCM) 10K type strain sequencing project: providing services to taxonomists for standard genome sequencing and annotation.</title>
        <authorList>
            <consortium name="The Broad Institute Genomics Platform"/>
            <consortium name="The Broad Institute Genome Sequencing Center for Infectious Disease"/>
            <person name="Wu L."/>
            <person name="Ma J."/>
        </authorList>
    </citation>
    <scope>NUCLEOTIDE SEQUENCE [LARGE SCALE GENOMIC DNA]</scope>
    <source>
        <strain evidence="2">CGMCC 1.18575</strain>
    </source>
</reference>
<dbReference type="EMBL" id="JBHSMI010000011">
    <property type="protein sequence ID" value="MFC5402306.1"/>
    <property type="molecule type" value="Genomic_DNA"/>
</dbReference>
<protein>
    <submittedName>
        <fullName evidence="1">Uncharacterized protein</fullName>
    </submittedName>
</protein>
<evidence type="ECO:0000313" key="1">
    <source>
        <dbReference type="EMBL" id="MFC5402306.1"/>
    </source>
</evidence>
<comment type="caution">
    <text evidence="1">The sequence shown here is derived from an EMBL/GenBank/DDBJ whole genome shotgun (WGS) entry which is preliminary data.</text>
</comment>
<gene>
    <name evidence="1" type="ORF">ACFPOF_06115</name>
</gene>
<evidence type="ECO:0000313" key="2">
    <source>
        <dbReference type="Proteomes" id="UP001596113"/>
    </source>
</evidence>
<organism evidence="1 2">
    <name type="scientific">Cohnella soli</name>
    <dbReference type="NCBI Taxonomy" id="425005"/>
    <lineage>
        <taxon>Bacteria</taxon>
        <taxon>Bacillati</taxon>
        <taxon>Bacillota</taxon>
        <taxon>Bacilli</taxon>
        <taxon>Bacillales</taxon>
        <taxon>Paenibacillaceae</taxon>
        <taxon>Cohnella</taxon>
    </lineage>
</organism>
<name>A0ABW0HMR3_9BACL</name>
<sequence length="350" mass="39418">MYDLDARSTLRAFIRKLRKDGQLTTANGKANLYAGQTQIALHLKTHTSRRPITLRYAIIRAALQLAYYTRTVTRKDLEVYTRGANSALLGVLIEIFGDRGKLQRTTGGLIRLSLRGVRYFFAGADRVKRDLDIAAANGARFVLMSYAHIRRRHSWKGHVQRLGLKVLLDSGAFTHWQAERNGKQLEPIVLEEYAAFIMEHQDVLHGYFNLDKIGDPAVSRENANRLKAFGLQPIEVWHVGGSIKALKSLVEEDHAVIAIGGSVGLSEKKRARAFRWIFRVFKNQNFHFLGGSSKLLQEFPWFSADSTGWSVGRKYGAIIDECGQRKAPIDMDPLEALAYNARYFAGLEAA</sequence>
<dbReference type="RefSeq" id="WP_378130636.1">
    <property type="nucleotide sequence ID" value="NZ_JBHSMI010000011.1"/>
</dbReference>